<proteinExistence type="predicted"/>
<name>A0ACB9FVP1_9ASTR</name>
<keyword evidence="2" id="KW-1185">Reference proteome</keyword>
<comment type="caution">
    <text evidence="1">The sequence shown here is derived from an EMBL/GenBank/DDBJ whole genome shotgun (WGS) entry which is preliminary data.</text>
</comment>
<evidence type="ECO:0000313" key="1">
    <source>
        <dbReference type="EMBL" id="KAI3774910.1"/>
    </source>
</evidence>
<accession>A0ACB9FVP1</accession>
<evidence type="ECO:0000313" key="2">
    <source>
        <dbReference type="Proteomes" id="UP001056120"/>
    </source>
</evidence>
<dbReference type="EMBL" id="CM042033">
    <property type="protein sequence ID" value="KAI3774910.1"/>
    <property type="molecule type" value="Genomic_DNA"/>
</dbReference>
<dbReference type="Proteomes" id="UP001056120">
    <property type="component" value="Linkage Group LG16"/>
</dbReference>
<reference evidence="2" key="1">
    <citation type="journal article" date="2022" name="Mol. Ecol. Resour.">
        <title>The genomes of chicory, endive, great burdock and yacon provide insights into Asteraceae palaeo-polyploidization history and plant inulin production.</title>
        <authorList>
            <person name="Fan W."/>
            <person name="Wang S."/>
            <person name="Wang H."/>
            <person name="Wang A."/>
            <person name="Jiang F."/>
            <person name="Liu H."/>
            <person name="Zhao H."/>
            <person name="Xu D."/>
            <person name="Zhang Y."/>
        </authorList>
    </citation>
    <scope>NUCLEOTIDE SEQUENCE [LARGE SCALE GENOMIC DNA]</scope>
    <source>
        <strain evidence="2">cv. Yunnan</strain>
    </source>
</reference>
<organism evidence="1 2">
    <name type="scientific">Smallanthus sonchifolius</name>
    <dbReference type="NCBI Taxonomy" id="185202"/>
    <lineage>
        <taxon>Eukaryota</taxon>
        <taxon>Viridiplantae</taxon>
        <taxon>Streptophyta</taxon>
        <taxon>Embryophyta</taxon>
        <taxon>Tracheophyta</taxon>
        <taxon>Spermatophyta</taxon>
        <taxon>Magnoliopsida</taxon>
        <taxon>eudicotyledons</taxon>
        <taxon>Gunneridae</taxon>
        <taxon>Pentapetalae</taxon>
        <taxon>asterids</taxon>
        <taxon>campanulids</taxon>
        <taxon>Asterales</taxon>
        <taxon>Asteraceae</taxon>
        <taxon>Asteroideae</taxon>
        <taxon>Heliantheae alliance</taxon>
        <taxon>Millerieae</taxon>
        <taxon>Smallanthus</taxon>
    </lineage>
</organism>
<gene>
    <name evidence="1" type="ORF">L1987_49473</name>
</gene>
<protein>
    <submittedName>
        <fullName evidence="1">Uncharacterized protein</fullName>
    </submittedName>
</protein>
<sequence length="99" mass="9887">MPPPGGAELWCGDGGRGSGGGGRAMVVVAVAELWGGGGDLVHSSTPDELQPPPPPTLELRCLLFGVACSVSSAASSASPSSLDVIVLDVRGIELQNHVL</sequence>
<reference evidence="1 2" key="2">
    <citation type="journal article" date="2022" name="Mol. Ecol. Resour.">
        <title>The genomes of chicory, endive, great burdock and yacon provide insights into Asteraceae paleo-polyploidization history and plant inulin production.</title>
        <authorList>
            <person name="Fan W."/>
            <person name="Wang S."/>
            <person name="Wang H."/>
            <person name="Wang A."/>
            <person name="Jiang F."/>
            <person name="Liu H."/>
            <person name="Zhao H."/>
            <person name="Xu D."/>
            <person name="Zhang Y."/>
        </authorList>
    </citation>
    <scope>NUCLEOTIDE SEQUENCE [LARGE SCALE GENOMIC DNA]</scope>
    <source>
        <strain evidence="2">cv. Yunnan</strain>
        <tissue evidence="1">Leaves</tissue>
    </source>
</reference>